<name>A0A9P3GI99_9APHY</name>
<dbReference type="AlphaFoldDB" id="A0A9P3GI99"/>
<organism evidence="1 2">
    <name type="scientific">Phanerochaete sordida</name>
    <dbReference type="NCBI Taxonomy" id="48140"/>
    <lineage>
        <taxon>Eukaryota</taxon>
        <taxon>Fungi</taxon>
        <taxon>Dikarya</taxon>
        <taxon>Basidiomycota</taxon>
        <taxon>Agaricomycotina</taxon>
        <taxon>Agaricomycetes</taxon>
        <taxon>Polyporales</taxon>
        <taxon>Phanerochaetaceae</taxon>
        <taxon>Phanerochaete</taxon>
    </lineage>
</organism>
<accession>A0A9P3GI99</accession>
<sequence length="89" mass="9578">MAGILPLRVRSSLSGKAVAVPIHEATRACEETSNGADIDDRECLSDVRFEDRLERRVGIHAGGKEPGSRALCSVSRAETRLLGNRADCT</sequence>
<proteinExistence type="predicted"/>
<evidence type="ECO:0000313" key="2">
    <source>
        <dbReference type="Proteomes" id="UP000703269"/>
    </source>
</evidence>
<gene>
    <name evidence="1" type="ORF">PsYK624_102670</name>
</gene>
<dbReference type="Proteomes" id="UP000703269">
    <property type="component" value="Unassembled WGS sequence"/>
</dbReference>
<protein>
    <submittedName>
        <fullName evidence="1">Uncharacterized protein</fullName>
    </submittedName>
</protein>
<reference evidence="1 2" key="1">
    <citation type="submission" date="2021-08" db="EMBL/GenBank/DDBJ databases">
        <title>Draft Genome Sequence of Phanerochaete sordida strain YK-624.</title>
        <authorList>
            <person name="Mori T."/>
            <person name="Dohra H."/>
            <person name="Suzuki T."/>
            <person name="Kawagishi H."/>
            <person name="Hirai H."/>
        </authorList>
    </citation>
    <scope>NUCLEOTIDE SEQUENCE [LARGE SCALE GENOMIC DNA]</scope>
    <source>
        <strain evidence="1 2">YK-624</strain>
    </source>
</reference>
<dbReference type="EMBL" id="BPQB01000037">
    <property type="protein sequence ID" value="GJE94099.1"/>
    <property type="molecule type" value="Genomic_DNA"/>
</dbReference>
<keyword evidence="2" id="KW-1185">Reference proteome</keyword>
<evidence type="ECO:0000313" key="1">
    <source>
        <dbReference type="EMBL" id="GJE94099.1"/>
    </source>
</evidence>
<comment type="caution">
    <text evidence="1">The sequence shown here is derived from an EMBL/GenBank/DDBJ whole genome shotgun (WGS) entry which is preliminary data.</text>
</comment>